<proteinExistence type="predicted"/>
<keyword evidence="2" id="KW-1185">Reference proteome</keyword>
<evidence type="ECO:0000313" key="3">
    <source>
        <dbReference type="RefSeq" id="XP_015868451.3"/>
    </source>
</evidence>
<sequence>MDSFNFYNIKAEKANAIQRYQQRRKIANMFRFVEVFVVLVLISRFSLQLPHAVKNSGGYFRDLSVVLVSPRFVFVVGNVIVIILFAKSGQFSGRDSGKGNFSGDDLYDEFVKNSEKNHKAFREEAHWYNGKQSIDEKNIVVADEAVNRKAFHERADQYRGKQSTIDKNIIVAEGAVNGSTSWEIKKYVRSNSENLEKQKKSHRQVLRRSETEKIVGENIDQNLRKEDYMSNDEFRLKVEAFIARQQSDWKNNTVI</sequence>
<keyword evidence="1" id="KW-1133">Transmembrane helix</keyword>
<feature type="transmembrane region" description="Helical" evidence="1">
    <location>
        <begin position="29"/>
        <end position="47"/>
    </location>
</feature>
<feature type="transmembrane region" description="Helical" evidence="1">
    <location>
        <begin position="67"/>
        <end position="86"/>
    </location>
</feature>
<keyword evidence="1" id="KW-0812">Transmembrane</keyword>
<evidence type="ECO:0000313" key="2">
    <source>
        <dbReference type="Proteomes" id="UP001652623"/>
    </source>
</evidence>
<dbReference type="RefSeq" id="XP_015868451.3">
    <property type="nucleotide sequence ID" value="XM_016012965.4"/>
</dbReference>
<protein>
    <submittedName>
        <fullName evidence="3">Uncharacterized protein LOC107405870</fullName>
    </submittedName>
</protein>
<gene>
    <name evidence="3" type="primary">LOC107405870</name>
</gene>
<evidence type="ECO:0000256" key="1">
    <source>
        <dbReference type="SAM" id="Phobius"/>
    </source>
</evidence>
<name>A0A6P3Z2V2_ZIZJJ</name>
<organism evidence="2 3">
    <name type="scientific">Ziziphus jujuba</name>
    <name type="common">Chinese jujube</name>
    <name type="synonym">Ziziphus sativa</name>
    <dbReference type="NCBI Taxonomy" id="326968"/>
    <lineage>
        <taxon>Eukaryota</taxon>
        <taxon>Viridiplantae</taxon>
        <taxon>Streptophyta</taxon>
        <taxon>Embryophyta</taxon>
        <taxon>Tracheophyta</taxon>
        <taxon>Spermatophyta</taxon>
        <taxon>Magnoliopsida</taxon>
        <taxon>eudicotyledons</taxon>
        <taxon>Gunneridae</taxon>
        <taxon>Pentapetalae</taxon>
        <taxon>rosids</taxon>
        <taxon>fabids</taxon>
        <taxon>Rosales</taxon>
        <taxon>Rhamnaceae</taxon>
        <taxon>Paliureae</taxon>
        <taxon>Ziziphus</taxon>
    </lineage>
</organism>
<dbReference type="InParanoid" id="A0A6P3Z2V2"/>
<dbReference type="Proteomes" id="UP001652623">
    <property type="component" value="Chromosome 9"/>
</dbReference>
<dbReference type="PANTHER" id="PTHR33640:SF8">
    <property type="entry name" value="TRANSMEMBRANE PROTEIN"/>
    <property type="match status" value="1"/>
</dbReference>
<dbReference type="PANTHER" id="PTHR33640">
    <property type="entry name" value="TRANSMEMBRANE PROTEIN"/>
    <property type="match status" value="1"/>
</dbReference>
<dbReference type="GeneID" id="107405870"/>
<accession>A0A6P3Z2V2</accession>
<keyword evidence="1" id="KW-0472">Membrane</keyword>
<reference evidence="3" key="1">
    <citation type="submission" date="2025-08" db="UniProtKB">
        <authorList>
            <consortium name="RefSeq"/>
        </authorList>
    </citation>
    <scope>IDENTIFICATION</scope>
    <source>
        <tissue evidence="3">Seedling</tissue>
    </source>
</reference>
<dbReference type="KEGG" id="zju:107405870"/>
<dbReference type="AlphaFoldDB" id="A0A6P3Z2V2"/>